<protein>
    <submittedName>
        <fullName evidence="1">Uncharacterized protein</fullName>
    </submittedName>
</protein>
<evidence type="ECO:0000313" key="1">
    <source>
        <dbReference type="EMBL" id="MFI1462678.1"/>
    </source>
</evidence>
<dbReference type="Gene3D" id="3.40.50.1820">
    <property type="entry name" value="alpha/beta hydrolase"/>
    <property type="match status" value="1"/>
</dbReference>
<accession>A0ABW7TNR8</accession>
<comment type="caution">
    <text evidence="1">The sequence shown here is derived from an EMBL/GenBank/DDBJ whole genome shotgun (WGS) entry which is preliminary data.</text>
</comment>
<name>A0ABW7TNR8_9NOCA</name>
<dbReference type="GeneID" id="93509650"/>
<dbReference type="RefSeq" id="WP_033244208.1">
    <property type="nucleotide sequence ID" value="NZ_JBIRUQ010000004.1"/>
</dbReference>
<dbReference type="Proteomes" id="UP001611263">
    <property type="component" value="Unassembled WGS sequence"/>
</dbReference>
<organism evidence="1 2">
    <name type="scientific">Nocardia carnea</name>
    <dbReference type="NCBI Taxonomy" id="37328"/>
    <lineage>
        <taxon>Bacteria</taxon>
        <taxon>Bacillati</taxon>
        <taxon>Actinomycetota</taxon>
        <taxon>Actinomycetes</taxon>
        <taxon>Mycobacteriales</taxon>
        <taxon>Nocardiaceae</taxon>
        <taxon>Nocardia</taxon>
    </lineage>
</organism>
<evidence type="ECO:0000313" key="2">
    <source>
        <dbReference type="Proteomes" id="UP001611263"/>
    </source>
</evidence>
<dbReference type="SUPFAM" id="SSF53474">
    <property type="entry name" value="alpha/beta-Hydrolases"/>
    <property type="match status" value="1"/>
</dbReference>
<dbReference type="EMBL" id="JBIRUQ010000004">
    <property type="protein sequence ID" value="MFI1462678.1"/>
    <property type="molecule type" value="Genomic_DNA"/>
</dbReference>
<reference evidence="1 2" key="1">
    <citation type="submission" date="2024-10" db="EMBL/GenBank/DDBJ databases">
        <title>The Natural Products Discovery Center: Release of the First 8490 Sequenced Strains for Exploring Actinobacteria Biosynthetic Diversity.</title>
        <authorList>
            <person name="Kalkreuter E."/>
            <person name="Kautsar S.A."/>
            <person name="Yang D."/>
            <person name="Bader C.D."/>
            <person name="Teijaro C.N."/>
            <person name="Fluegel L."/>
            <person name="Davis C.M."/>
            <person name="Simpson J.R."/>
            <person name="Lauterbach L."/>
            <person name="Steele A.D."/>
            <person name="Gui C."/>
            <person name="Meng S."/>
            <person name="Li G."/>
            <person name="Viehrig K."/>
            <person name="Ye F."/>
            <person name="Su P."/>
            <person name="Kiefer A.F."/>
            <person name="Nichols A."/>
            <person name="Cepeda A.J."/>
            <person name="Yan W."/>
            <person name="Fan B."/>
            <person name="Jiang Y."/>
            <person name="Adhikari A."/>
            <person name="Zheng C.-J."/>
            <person name="Schuster L."/>
            <person name="Cowan T.M."/>
            <person name="Smanski M.J."/>
            <person name="Chevrette M.G."/>
            <person name="De Carvalho L.P.S."/>
            <person name="Shen B."/>
        </authorList>
    </citation>
    <scope>NUCLEOTIDE SEQUENCE [LARGE SCALE GENOMIC DNA]</scope>
    <source>
        <strain evidence="1 2">NPDC020568</strain>
    </source>
</reference>
<sequence>MPQIFADRPRGAEAGAAMAGLGDEHADALRTEFGEPVVVLGVSSGGSIALQLAADHPDVVRKLGVVLAVCQFDPLVQPTASRPRV</sequence>
<proteinExistence type="predicted"/>
<gene>
    <name evidence="1" type="ORF">ACH4WX_18345</name>
</gene>
<dbReference type="InterPro" id="IPR029058">
    <property type="entry name" value="AB_hydrolase_fold"/>
</dbReference>
<keyword evidence="2" id="KW-1185">Reference proteome</keyword>